<feature type="non-terminal residue" evidence="8">
    <location>
        <position position="1"/>
    </location>
</feature>
<proteinExistence type="predicted"/>
<evidence type="ECO:0000259" key="7">
    <source>
        <dbReference type="PROSITE" id="PS50071"/>
    </source>
</evidence>
<evidence type="ECO:0000256" key="4">
    <source>
        <dbReference type="ARBA" id="ARBA00023242"/>
    </source>
</evidence>
<keyword evidence="9" id="KW-1185">Reference proteome</keyword>
<evidence type="ECO:0000256" key="2">
    <source>
        <dbReference type="ARBA" id="ARBA00023125"/>
    </source>
</evidence>
<dbReference type="EMBL" id="KZ995982">
    <property type="protein sequence ID" value="RKO89628.1"/>
    <property type="molecule type" value="Genomic_DNA"/>
</dbReference>
<protein>
    <submittedName>
        <fullName evidence="8">Homeobox domain-containing protein</fullName>
    </submittedName>
</protein>
<dbReference type="InterPro" id="IPR009057">
    <property type="entry name" value="Homeodomain-like_sf"/>
</dbReference>
<dbReference type="CDD" id="cd00086">
    <property type="entry name" value="homeodomain"/>
    <property type="match status" value="1"/>
</dbReference>
<dbReference type="Pfam" id="PF00046">
    <property type="entry name" value="Homeodomain"/>
    <property type="match status" value="1"/>
</dbReference>
<dbReference type="InterPro" id="IPR017970">
    <property type="entry name" value="Homeobox_CS"/>
</dbReference>
<dbReference type="PROSITE" id="PS50071">
    <property type="entry name" value="HOMEOBOX_2"/>
    <property type="match status" value="1"/>
</dbReference>
<dbReference type="InterPro" id="IPR051000">
    <property type="entry name" value="Homeobox_DNA-bind_prot"/>
</dbReference>
<reference evidence="9" key="1">
    <citation type="journal article" date="2018" name="Nat. Microbiol.">
        <title>Leveraging single-cell genomics to expand the fungal tree of life.</title>
        <authorList>
            <person name="Ahrendt S.R."/>
            <person name="Quandt C.A."/>
            <person name="Ciobanu D."/>
            <person name="Clum A."/>
            <person name="Salamov A."/>
            <person name="Andreopoulos B."/>
            <person name="Cheng J.F."/>
            <person name="Woyke T."/>
            <person name="Pelin A."/>
            <person name="Henrissat B."/>
            <person name="Reynolds N.K."/>
            <person name="Benny G.L."/>
            <person name="Smith M.E."/>
            <person name="James T.Y."/>
            <person name="Grigoriev I.V."/>
        </authorList>
    </citation>
    <scope>NUCLEOTIDE SEQUENCE [LARGE SCALE GENOMIC DNA]</scope>
</reference>
<dbReference type="SUPFAM" id="SSF46689">
    <property type="entry name" value="Homeodomain-like"/>
    <property type="match status" value="1"/>
</dbReference>
<name>A0A4P9WED7_9FUNG</name>
<evidence type="ECO:0000313" key="8">
    <source>
        <dbReference type="EMBL" id="RKO89628.1"/>
    </source>
</evidence>
<dbReference type="PROSITE" id="PS00027">
    <property type="entry name" value="HOMEOBOX_1"/>
    <property type="match status" value="1"/>
</dbReference>
<keyword evidence="2 5" id="KW-0238">DNA-binding</keyword>
<accession>A0A4P9WED7</accession>
<dbReference type="AlphaFoldDB" id="A0A4P9WED7"/>
<evidence type="ECO:0000256" key="1">
    <source>
        <dbReference type="ARBA" id="ARBA00004123"/>
    </source>
</evidence>
<dbReference type="GO" id="GO:0000978">
    <property type="term" value="F:RNA polymerase II cis-regulatory region sequence-specific DNA binding"/>
    <property type="evidence" value="ECO:0007669"/>
    <property type="project" value="TreeGrafter"/>
</dbReference>
<evidence type="ECO:0000256" key="6">
    <source>
        <dbReference type="RuleBase" id="RU000682"/>
    </source>
</evidence>
<organism evidence="8 9">
    <name type="scientific">Blyttiomyces helicus</name>
    <dbReference type="NCBI Taxonomy" id="388810"/>
    <lineage>
        <taxon>Eukaryota</taxon>
        <taxon>Fungi</taxon>
        <taxon>Fungi incertae sedis</taxon>
        <taxon>Chytridiomycota</taxon>
        <taxon>Chytridiomycota incertae sedis</taxon>
        <taxon>Chytridiomycetes</taxon>
        <taxon>Chytridiomycetes incertae sedis</taxon>
        <taxon>Blyttiomyces</taxon>
    </lineage>
</organism>
<dbReference type="GO" id="GO:0000981">
    <property type="term" value="F:DNA-binding transcription factor activity, RNA polymerase II-specific"/>
    <property type="evidence" value="ECO:0007669"/>
    <property type="project" value="InterPro"/>
</dbReference>
<dbReference type="Gene3D" id="1.10.10.60">
    <property type="entry name" value="Homeodomain-like"/>
    <property type="match status" value="1"/>
</dbReference>
<feature type="domain" description="Homeobox" evidence="7">
    <location>
        <begin position="1"/>
        <end position="56"/>
    </location>
</feature>
<gene>
    <name evidence="8" type="ORF">BDK51DRAFT_9002</name>
</gene>
<sequence length="56" mass="6811">RYRRRTTADQLRVLEAAYRSCNRLNRDSRVTISQDSGLTVREVQVWFQNRRAKEKR</sequence>
<dbReference type="Proteomes" id="UP000269721">
    <property type="component" value="Unassembled WGS sequence"/>
</dbReference>
<keyword evidence="4 5" id="KW-0539">Nucleus</keyword>
<evidence type="ECO:0000256" key="5">
    <source>
        <dbReference type="PROSITE-ProRule" id="PRU00108"/>
    </source>
</evidence>
<dbReference type="GO" id="GO:0005634">
    <property type="term" value="C:nucleus"/>
    <property type="evidence" value="ECO:0007669"/>
    <property type="project" value="UniProtKB-SubCell"/>
</dbReference>
<feature type="non-terminal residue" evidence="8">
    <location>
        <position position="56"/>
    </location>
</feature>
<dbReference type="InterPro" id="IPR001356">
    <property type="entry name" value="HD"/>
</dbReference>
<dbReference type="GO" id="GO:0030154">
    <property type="term" value="P:cell differentiation"/>
    <property type="evidence" value="ECO:0007669"/>
    <property type="project" value="TreeGrafter"/>
</dbReference>
<dbReference type="PANTHER" id="PTHR24324">
    <property type="entry name" value="HOMEOBOX PROTEIN HHEX"/>
    <property type="match status" value="1"/>
</dbReference>
<dbReference type="SMART" id="SM00389">
    <property type="entry name" value="HOX"/>
    <property type="match status" value="1"/>
</dbReference>
<evidence type="ECO:0000256" key="3">
    <source>
        <dbReference type="ARBA" id="ARBA00023155"/>
    </source>
</evidence>
<dbReference type="OrthoDB" id="6159439at2759"/>
<comment type="subcellular location">
    <subcellularLocation>
        <location evidence="1 5 6">Nucleus</location>
    </subcellularLocation>
</comment>
<keyword evidence="3 5" id="KW-0371">Homeobox</keyword>
<dbReference type="PANTHER" id="PTHR24324:SF5">
    <property type="entry name" value="HEMATOPOIETICALLY-EXPRESSED HOMEOBOX PROTEIN HHEX"/>
    <property type="match status" value="1"/>
</dbReference>
<evidence type="ECO:0000313" key="9">
    <source>
        <dbReference type="Proteomes" id="UP000269721"/>
    </source>
</evidence>